<dbReference type="Proteomes" id="UP000176451">
    <property type="component" value="Unassembled WGS sequence"/>
</dbReference>
<dbReference type="Gene3D" id="3.40.50.1170">
    <property type="entry name" value="L-asparaginase, N-terminal domain"/>
    <property type="match status" value="1"/>
</dbReference>
<dbReference type="EMBL" id="MEZV01000050">
    <property type="protein sequence ID" value="OGD65880.1"/>
    <property type="molecule type" value="Genomic_DNA"/>
</dbReference>
<dbReference type="GO" id="GO:0004067">
    <property type="term" value="F:asparaginase activity"/>
    <property type="evidence" value="ECO:0007669"/>
    <property type="project" value="UniProtKB-UniRule"/>
</dbReference>
<dbReference type="STRING" id="1797469.A3F08_00115"/>
<dbReference type="InterPro" id="IPR037152">
    <property type="entry name" value="L-asparaginase_N_sf"/>
</dbReference>
<gene>
    <name evidence="3" type="ORF">A3F08_00115</name>
</gene>
<dbReference type="Pfam" id="PF00710">
    <property type="entry name" value="Asparaginase"/>
    <property type="match status" value="1"/>
</dbReference>
<dbReference type="PRINTS" id="PR00139">
    <property type="entry name" value="ASNGLNASE"/>
</dbReference>
<dbReference type="InterPro" id="IPR036152">
    <property type="entry name" value="Asp/glu_Ase-like_sf"/>
</dbReference>
<protein>
    <recommendedName>
        <fullName evidence="2">L-asparaginase N-terminal domain-containing protein</fullName>
    </recommendedName>
</protein>
<evidence type="ECO:0000259" key="2">
    <source>
        <dbReference type="Pfam" id="PF00710"/>
    </source>
</evidence>
<proteinExistence type="predicted"/>
<evidence type="ECO:0000313" key="4">
    <source>
        <dbReference type="Proteomes" id="UP000176451"/>
    </source>
</evidence>
<dbReference type="AlphaFoldDB" id="A0A1F5EF07"/>
<evidence type="ECO:0000313" key="3">
    <source>
        <dbReference type="EMBL" id="OGD65880.1"/>
    </source>
</evidence>
<dbReference type="InterPro" id="IPR027474">
    <property type="entry name" value="L-asparaginase_N"/>
</dbReference>
<accession>A0A1F5EF07</accession>
<feature type="domain" description="L-asparaginase N-terminal" evidence="2">
    <location>
        <begin position="7"/>
        <end position="163"/>
    </location>
</feature>
<reference evidence="3 4" key="1">
    <citation type="journal article" date="2016" name="Nat. Commun.">
        <title>Thousands of microbial genomes shed light on interconnected biogeochemical processes in an aquifer system.</title>
        <authorList>
            <person name="Anantharaman K."/>
            <person name="Brown C.T."/>
            <person name="Hug L.A."/>
            <person name="Sharon I."/>
            <person name="Castelle C.J."/>
            <person name="Probst A.J."/>
            <person name="Thomas B.C."/>
            <person name="Singh A."/>
            <person name="Wilkins M.J."/>
            <person name="Karaoz U."/>
            <person name="Brodie E.L."/>
            <person name="Williams K.H."/>
            <person name="Hubbard S.S."/>
            <person name="Banfield J.F."/>
        </authorList>
    </citation>
    <scope>NUCLEOTIDE SEQUENCE [LARGE SCALE GENOMIC DNA]</scope>
</reference>
<comment type="caution">
    <text evidence="3">The sequence shown here is derived from an EMBL/GenBank/DDBJ whole genome shotgun (WGS) entry which is preliminary data.</text>
</comment>
<dbReference type="PROSITE" id="PS51732">
    <property type="entry name" value="ASN_GLN_ASE_3"/>
    <property type="match status" value="1"/>
</dbReference>
<sequence length="173" mass="19501">MKSNDTIHFIMTGGTIDSYYEGTKDTVVPNEHSLIPRYIKSFKLYNKTKFSEICMKDSRDITKIDLKNVLDEIETSPSKYIIITHGTYTMPDSARYLKANLKRKDQTIILTASMLPIAEFIMSDGGFNLGYSVSKVQDLPAGIHVCMNGKVFTPDEVIKIISEGRFSSILSEK</sequence>
<evidence type="ECO:0000256" key="1">
    <source>
        <dbReference type="PIRSR" id="PIRSR001220-1"/>
    </source>
</evidence>
<organism evidence="3 4">
    <name type="scientific">Candidatus Berkelbacteria bacterium RIFCSPHIGHO2_12_FULL_36_9</name>
    <dbReference type="NCBI Taxonomy" id="1797469"/>
    <lineage>
        <taxon>Bacteria</taxon>
        <taxon>Candidatus Berkelbacteria</taxon>
    </lineage>
</organism>
<feature type="active site" description="O-isoaspartyl threonine intermediate" evidence="1">
    <location>
        <position position="15"/>
    </location>
</feature>
<dbReference type="SUPFAM" id="SSF53774">
    <property type="entry name" value="Glutaminase/Asparaginase"/>
    <property type="match status" value="1"/>
</dbReference>
<dbReference type="PIRSF" id="PIRSF500176">
    <property type="entry name" value="L_ASNase"/>
    <property type="match status" value="1"/>
</dbReference>
<dbReference type="InterPro" id="IPR006034">
    <property type="entry name" value="Asparaginase/glutaminase-like"/>
</dbReference>
<name>A0A1F5EF07_9BACT</name>
<dbReference type="PIRSF" id="PIRSF001220">
    <property type="entry name" value="L-ASNase_gatD"/>
    <property type="match status" value="1"/>
</dbReference>